<protein>
    <submittedName>
        <fullName evidence="6">Universal stress protein</fullName>
    </submittedName>
</protein>
<evidence type="ECO:0000313" key="6">
    <source>
        <dbReference type="EMBL" id="GAA3389327.1"/>
    </source>
</evidence>
<dbReference type="Gene3D" id="3.40.50.620">
    <property type="entry name" value="HUPs"/>
    <property type="match status" value="2"/>
</dbReference>
<dbReference type="Pfam" id="PF00582">
    <property type="entry name" value="Usp"/>
    <property type="match status" value="2"/>
</dbReference>
<evidence type="ECO:0000259" key="5">
    <source>
        <dbReference type="Pfam" id="PF00582"/>
    </source>
</evidence>
<dbReference type="EMBL" id="BAAAYN010000024">
    <property type="protein sequence ID" value="GAA3389327.1"/>
    <property type="molecule type" value="Genomic_DNA"/>
</dbReference>
<keyword evidence="7" id="KW-1185">Reference proteome</keyword>
<keyword evidence="3" id="KW-0067">ATP-binding</keyword>
<dbReference type="PANTHER" id="PTHR46268:SF27">
    <property type="entry name" value="UNIVERSAL STRESS PROTEIN RV2623"/>
    <property type="match status" value="1"/>
</dbReference>
<feature type="domain" description="UspA" evidence="5">
    <location>
        <begin position="6"/>
        <end position="143"/>
    </location>
</feature>
<feature type="region of interest" description="Disordered" evidence="4">
    <location>
        <begin position="299"/>
        <end position="318"/>
    </location>
</feature>
<feature type="domain" description="UspA" evidence="5">
    <location>
        <begin position="157"/>
        <end position="292"/>
    </location>
</feature>
<comment type="caution">
    <text evidence="6">The sequence shown here is derived from an EMBL/GenBank/DDBJ whole genome shotgun (WGS) entry which is preliminary data.</text>
</comment>
<gene>
    <name evidence="6" type="ORF">GCM10020369_39030</name>
</gene>
<dbReference type="RefSeq" id="WP_345729584.1">
    <property type="nucleotide sequence ID" value="NZ_BAAAYN010000024.1"/>
</dbReference>
<dbReference type="PRINTS" id="PR01438">
    <property type="entry name" value="UNVRSLSTRESS"/>
</dbReference>
<evidence type="ECO:0000313" key="7">
    <source>
        <dbReference type="Proteomes" id="UP001501676"/>
    </source>
</evidence>
<evidence type="ECO:0000256" key="1">
    <source>
        <dbReference type="ARBA" id="ARBA00008791"/>
    </source>
</evidence>
<proteinExistence type="inferred from homology"/>
<organism evidence="6 7">
    <name type="scientific">Cryptosporangium minutisporangium</name>
    <dbReference type="NCBI Taxonomy" id="113569"/>
    <lineage>
        <taxon>Bacteria</taxon>
        <taxon>Bacillati</taxon>
        <taxon>Actinomycetota</taxon>
        <taxon>Actinomycetes</taxon>
        <taxon>Cryptosporangiales</taxon>
        <taxon>Cryptosporangiaceae</taxon>
        <taxon>Cryptosporangium</taxon>
    </lineage>
</organism>
<dbReference type="InterPro" id="IPR014729">
    <property type="entry name" value="Rossmann-like_a/b/a_fold"/>
</dbReference>
<dbReference type="SUPFAM" id="SSF52402">
    <property type="entry name" value="Adenine nucleotide alpha hydrolases-like"/>
    <property type="match status" value="2"/>
</dbReference>
<dbReference type="PANTHER" id="PTHR46268">
    <property type="entry name" value="STRESS RESPONSE PROTEIN NHAX"/>
    <property type="match status" value="1"/>
</dbReference>
<evidence type="ECO:0000256" key="3">
    <source>
        <dbReference type="ARBA" id="ARBA00022840"/>
    </source>
</evidence>
<name>A0ABP6T0Y2_9ACTN</name>
<reference evidence="7" key="1">
    <citation type="journal article" date="2019" name="Int. J. Syst. Evol. Microbiol.">
        <title>The Global Catalogue of Microorganisms (GCM) 10K type strain sequencing project: providing services to taxonomists for standard genome sequencing and annotation.</title>
        <authorList>
            <consortium name="The Broad Institute Genomics Platform"/>
            <consortium name="The Broad Institute Genome Sequencing Center for Infectious Disease"/>
            <person name="Wu L."/>
            <person name="Ma J."/>
        </authorList>
    </citation>
    <scope>NUCLEOTIDE SEQUENCE [LARGE SCALE GENOMIC DNA]</scope>
    <source>
        <strain evidence="7">JCM 9458</strain>
    </source>
</reference>
<evidence type="ECO:0000256" key="4">
    <source>
        <dbReference type="SAM" id="MobiDB-lite"/>
    </source>
</evidence>
<dbReference type="Proteomes" id="UP001501676">
    <property type="component" value="Unassembled WGS sequence"/>
</dbReference>
<evidence type="ECO:0000256" key="2">
    <source>
        <dbReference type="ARBA" id="ARBA00022741"/>
    </source>
</evidence>
<dbReference type="InterPro" id="IPR006016">
    <property type="entry name" value="UspA"/>
</dbReference>
<accession>A0ABP6T0Y2</accession>
<dbReference type="InterPro" id="IPR006015">
    <property type="entry name" value="Universal_stress_UspA"/>
</dbReference>
<keyword evidence="2" id="KW-0547">Nucleotide-binding</keyword>
<sequence>MSETHAVTVGVDGSAPAIAALDWAAQYAQAHYVPLQVLTAVGWPGERPGYGGSQLAELKEAARIDGRRTLDRALKRVRAVLPQLAVSGYVSDEPPARALLSASESSGLIVVGCRGLNPTASVILGSVSAALTGHAKCPVVVVRSDPRIGPTVPPAPVVVGIDGSEADEATLGAAFAEADRRGAPLIVAHAWSDASLVGVFGAGAVPSWIEARQHAEALLQRQLAAWRPKYPDVRVGTVVEREQPARMLLELGRAAGLVVVGSHGRGGFAGMRLGSVARRLLHHADAPVLVVRRGARATAHSDASQHAVPSVPAQRRGG</sequence>
<comment type="similarity">
    <text evidence="1">Belongs to the universal stress protein A family.</text>
</comment>